<dbReference type="Pfam" id="PF00642">
    <property type="entry name" value="zf-CCCH"/>
    <property type="match status" value="1"/>
</dbReference>
<evidence type="ECO:0000256" key="9">
    <source>
        <dbReference type="PROSITE-ProRule" id="PRU00723"/>
    </source>
</evidence>
<dbReference type="PANTHER" id="PTHR23079:SF55">
    <property type="entry name" value="RNA-DIRECTED RNA POLYMERASE"/>
    <property type="match status" value="1"/>
</dbReference>
<dbReference type="Pfam" id="PF05183">
    <property type="entry name" value="RdRP"/>
    <property type="match status" value="1"/>
</dbReference>
<evidence type="ECO:0000256" key="8">
    <source>
        <dbReference type="ARBA" id="ARBA00048744"/>
    </source>
</evidence>
<dbReference type="GO" id="GO:0003968">
    <property type="term" value="F:RNA-directed RNA polymerase activity"/>
    <property type="evidence" value="ECO:0007669"/>
    <property type="project" value="UniProtKB-KW"/>
</dbReference>
<evidence type="ECO:0000256" key="5">
    <source>
        <dbReference type="ARBA" id="ARBA00022695"/>
    </source>
</evidence>
<dbReference type="EMBL" id="VRMN01000019">
    <property type="protein sequence ID" value="KAA8490744.1"/>
    <property type="molecule type" value="Genomic_DNA"/>
</dbReference>
<evidence type="ECO:0000256" key="1">
    <source>
        <dbReference type="ARBA" id="ARBA00005762"/>
    </source>
</evidence>
<name>A0A5J4YIY4_PORPP</name>
<dbReference type="GO" id="GO:0008270">
    <property type="term" value="F:zinc ion binding"/>
    <property type="evidence" value="ECO:0007669"/>
    <property type="project" value="UniProtKB-KW"/>
</dbReference>
<dbReference type="Pfam" id="PF26253">
    <property type="entry name" value="RdRP_head"/>
    <property type="match status" value="1"/>
</dbReference>
<keyword evidence="9" id="KW-0863">Zinc-finger</keyword>
<dbReference type="Pfam" id="PF24906">
    <property type="entry name" value="Zf_WRKY19"/>
    <property type="match status" value="3"/>
</dbReference>
<comment type="caution">
    <text evidence="12">The sequence shown here is derived from an EMBL/GenBank/DDBJ whole genome shotgun (WGS) entry which is preliminary data.</text>
</comment>
<dbReference type="InterPro" id="IPR057596">
    <property type="entry name" value="RDRP_core"/>
</dbReference>
<keyword evidence="9" id="KW-0479">Metal-binding</keyword>
<keyword evidence="7" id="KW-0943">RNA-mediated gene silencing</keyword>
<comment type="similarity">
    <text evidence="1">Belongs to the RdRP family.</text>
</comment>
<dbReference type="InterPro" id="IPR058752">
    <property type="entry name" value="RDRP_C_head"/>
</dbReference>
<keyword evidence="6" id="KW-0694">RNA-binding</keyword>
<comment type="catalytic activity">
    <reaction evidence="8">
        <text>RNA(n) + a ribonucleoside 5'-triphosphate = RNA(n+1) + diphosphate</text>
        <dbReference type="Rhea" id="RHEA:21248"/>
        <dbReference type="Rhea" id="RHEA-COMP:14527"/>
        <dbReference type="Rhea" id="RHEA-COMP:17342"/>
        <dbReference type="ChEBI" id="CHEBI:33019"/>
        <dbReference type="ChEBI" id="CHEBI:61557"/>
        <dbReference type="ChEBI" id="CHEBI:140395"/>
        <dbReference type="EC" id="2.7.7.48"/>
    </reaction>
</comment>
<dbReference type="InterPro" id="IPR056866">
    <property type="entry name" value="Znf_WRKY19"/>
</dbReference>
<accession>A0A5J4YIY4</accession>
<dbReference type="EC" id="2.7.7.48" evidence="2"/>
<dbReference type="GO" id="GO:0031380">
    <property type="term" value="C:nuclear RNA-directed RNA polymerase complex"/>
    <property type="evidence" value="ECO:0007669"/>
    <property type="project" value="TreeGrafter"/>
</dbReference>
<dbReference type="InterPro" id="IPR007855">
    <property type="entry name" value="RDRP"/>
</dbReference>
<evidence type="ECO:0000256" key="2">
    <source>
        <dbReference type="ARBA" id="ARBA00012494"/>
    </source>
</evidence>
<evidence type="ECO:0000259" key="11">
    <source>
        <dbReference type="PROSITE" id="PS50103"/>
    </source>
</evidence>
<organism evidence="12 13">
    <name type="scientific">Porphyridium purpureum</name>
    <name type="common">Red alga</name>
    <name type="synonym">Porphyridium cruentum</name>
    <dbReference type="NCBI Taxonomy" id="35688"/>
    <lineage>
        <taxon>Eukaryota</taxon>
        <taxon>Rhodophyta</taxon>
        <taxon>Bangiophyceae</taxon>
        <taxon>Porphyridiales</taxon>
        <taxon>Porphyridiaceae</taxon>
        <taxon>Porphyridium</taxon>
    </lineage>
</organism>
<feature type="compositionally biased region" description="Polar residues" evidence="10">
    <location>
        <begin position="557"/>
        <end position="569"/>
    </location>
</feature>
<evidence type="ECO:0000313" key="13">
    <source>
        <dbReference type="Proteomes" id="UP000324585"/>
    </source>
</evidence>
<keyword evidence="9" id="KW-0862">Zinc</keyword>
<reference evidence="13" key="1">
    <citation type="journal article" date="2019" name="Nat. Commun.">
        <title>Expansion of phycobilisome linker gene families in mesophilic red algae.</title>
        <authorList>
            <person name="Lee J."/>
            <person name="Kim D."/>
            <person name="Bhattacharya D."/>
            <person name="Yoon H.S."/>
        </authorList>
    </citation>
    <scope>NUCLEOTIDE SEQUENCE [LARGE SCALE GENOMIC DNA]</scope>
    <source>
        <strain evidence="13">CCMP 1328</strain>
    </source>
</reference>
<dbReference type="Gene3D" id="4.10.1000.10">
    <property type="entry name" value="Zinc finger, CCCH-type"/>
    <property type="match status" value="1"/>
</dbReference>
<evidence type="ECO:0000256" key="3">
    <source>
        <dbReference type="ARBA" id="ARBA00022484"/>
    </source>
</evidence>
<dbReference type="SMART" id="SM00356">
    <property type="entry name" value="ZnF_C3H1"/>
    <property type="match status" value="2"/>
</dbReference>
<protein>
    <recommendedName>
        <fullName evidence="2">RNA-directed RNA polymerase</fullName>
        <ecNumber evidence="2">2.7.7.48</ecNumber>
    </recommendedName>
</protein>
<evidence type="ECO:0000256" key="10">
    <source>
        <dbReference type="SAM" id="MobiDB-lite"/>
    </source>
</evidence>
<dbReference type="Proteomes" id="UP000324585">
    <property type="component" value="Unassembled WGS sequence"/>
</dbReference>
<keyword evidence="5" id="KW-0548">Nucleotidyltransferase</keyword>
<dbReference type="GO" id="GO:0003723">
    <property type="term" value="F:RNA binding"/>
    <property type="evidence" value="ECO:0007669"/>
    <property type="project" value="UniProtKB-KW"/>
</dbReference>
<keyword evidence="13" id="KW-1185">Reference proteome</keyword>
<dbReference type="GO" id="GO:0030422">
    <property type="term" value="P:siRNA processing"/>
    <property type="evidence" value="ECO:0007669"/>
    <property type="project" value="TreeGrafter"/>
</dbReference>
<dbReference type="PROSITE" id="PS50103">
    <property type="entry name" value="ZF_C3H1"/>
    <property type="match status" value="2"/>
</dbReference>
<dbReference type="OrthoDB" id="6513042at2759"/>
<feature type="zinc finger region" description="C3H1-type" evidence="9">
    <location>
        <begin position="209"/>
        <end position="236"/>
    </location>
</feature>
<sequence length="1657" mass="183516">MSDNGSSFSSTRLRFTIHGDNAELLRARVPQEEEMLRREALARVAELELEEQYQLICTRAVRVKGISTATSEREVYLLLTELCGDITSLNYTPGAVHELNAGKATVIFENAQAAYRCLAYKGSTQLVLNDAPLSMSRETNRRADNAFVVLKTVENYSSTERSMTVLPVARTMQIWYQQHPDRTSPSKRSIEVGDTWASLLPMHQSLPVDPVVECQTFIRTGWCKYGIRCRHYHPINTNPREPVRGECFSFVQTGVCPFRKVCRYRHPERSRKDRFVAQLAGPLSCEWDGSEEADSDWCGFRVDQLSPDTVPPTKQMRLDIKLSTVEGFMYLDRMQDISRLTLRFNRPPYVFVEDGGDPYLAHMGVQCAKTHPDDMKLHSTWSRVCSEQSDANVLARCNAIQLVLQHTNDHSRDQFNSVLRRLARLHARPGGADACKADARFPLKTRELNEQEALTAFSTPAAECSFSFRLRYILEQIRTAGFGCSSDPVARIVAIAHAAGPAWVDIERVLQDGLPVLLTAARRPSYTSSKLTTRSRLIFEEVATKLQRTIARRRSSHTSGQNDVDPSFPSGSSQLSMVFVGQILVTPTRLLCTSTHDEHPHRAFRVFMELTGLSVSEAEGLFLRVSFVDENQSKLLCNGIPGDGDNTQTVYAHFRQVLEDGVIVAGRKFVFLAWSNSMLKEHACWFVAECAKVLGKEAFCTAELLRGRLGDFSEILVVAKCAARLGQCFSTAVPTLTLSSDQITRIDDMKTVCGKSAFSDGVGCISSDLAEQVSAQYLERTSSPSKVTRTFGSQPESPSGHARPRLAPAFQIRLGGCKGVLSVDPRMPQGSVYTRPSMIKFASTDTTLEVCEIARCLPAWLNRQLIVLLTTNGVSDGVFESMLKTDLSIIRDAFTNTAAAVSLLSNSDYFGARFFFFRQLVAAVARSHLQDMRTRARIRVPHALVAMGAMDETKLLQYGELFCVRTDLERFTAGDGNRAGIVPPPEKLVTVTRFPCLHPGDIRTLRAVSVEELASRVRQKGTSEQARVREYFSAQRDGTILLSSHGSRPHASEMSGGDLHGDLFWLSWNPALLPPPKSRNMRAMDYSAPTPKEVVADASAPGRAASGIPISPILDFFIDFMKNDKLGIIDSAHMAHADWYLTGAANAKCKQLAAVHSTSVDFQKTGVPAEFSKELRAHRVPDFMESATQETYISQKVLGRMFRTVMKLLNQVTHLETSSETLVVERGESFLLPDRVLFDSVAARHYEAWQDDIFSLMVKYGVRTEGELLGGHVDRFYSNPYREKRKYDAQELVRRDVGAVKDKHRAEFERVVAQFEPELQDRMALLLASAYYDVSYRTAASHAARAAAEGHMSAALRPVRGLPWLFTDCLHVQDVCGAVAQMSRWMSVEVDAEKPAQFRLPQLPIPLSRATYMPSCYPVGVYTFRGKKVFWNGRRTRACCQHDACSKLRQGGTMLCFAHGGGHRCKRDDCSKAAQGPGQYCYSHGGGRRCQHDGCTKSAAVAPSKLCLAHGGGRRCKVAGCSKSAQKPADLCIAHGGGHRCEHSDCSKSARAGSKFCKTHGGGRRCGHSNCGKAAVDGYHFCYAHGGGRRCEHAGCSKLTQSATNFCIAHGGGRRCKQTGCSKLARPFSPFCTTHAESSIVAYEIAEAEQRGRSRAG</sequence>
<evidence type="ECO:0000256" key="4">
    <source>
        <dbReference type="ARBA" id="ARBA00022679"/>
    </source>
</evidence>
<dbReference type="PANTHER" id="PTHR23079">
    <property type="entry name" value="RNA-DEPENDENT RNA POLYMERASE"/>
    <property type="match status" value="1"/>
</dbReference>
<feature type="domain" description="C3H1-type" evidence="11">
    <location>
        <begin position="209"/>
        <end position="236"/>
    </location>
</feature>
<gene>
    <name evidence="12" type="ORF">FVE85_4375</name>
</gene>
<proteinExistence type="inferred from homology"/>
<evidence type="ECO:0000256" key="6">
    <source>
        <dbReference type="ARBA" id="ARBA00022884"/>
    </source>
</evidence>
<feature type="region of interest" description="Disordered" evidence="10">
    <location>
        <begin position="550"/>
        <end position="569"/>
    </location>
</feature>
<evidence type="ECO:0000313" key="12">
    <source>
        <dbReference type="EMBL" id="KAA8490744.1"/>
    </source>
</evidence>
<keyword evidence="4" id="KW-0808">Transferase</keyword>
<feature type="zinc finger region" description="C3H1-type" evidence="9">
    <location>
        <begin position="241"/>
        <end position="269"/>
    </location>
</feature>
<feature type="domain" description="C3H1-type" evidence="11">
    <location>
        <begin position="241"/>
        <end position="269"/>
    </location>
</feature>
<evidence type="ECO:0000256" key="7">
    <source>
        <dbReference type="ARBA" id="ARBA00023158"/>
    </source>
</evidence>
<dbReference type="InterPro" id="IPR000571">
    <property type="entry name" value="Znf_CCCH"/>
</dbReference>
<keyword evidence="3 12" id="KW-0696">RNA-directed RNA polymerase</keyword>